<evidence type="ECO:0000313" key="3">
    <source>
        <dbReference type="Proteomes" id="UP000762676"/>
    </source>
</evidence>
<feature type="region of interest" description="Disordered" evidence="1">
    <location>
        <begin position="140"/>
        <end position="170"/>
    </location>
</feature>
<accession>A0AAV4GDJ9</accession>
<proteinExistence type="predicted"/>
<sequence length="183" mass="19972">MYTPTTACAALGAQLVPAEYSVITLTLYVLSPDYTPDLRSVASARYRLLAGSFCNDISSWLSIWSSVNFFSCEDVKFQQNPYTISAELRFVGAVSETVHYKMYTIIMEEAGRVYPGGVHGRQIGEVLVSYASLLDAQRRVKGTGTSSTPRATTPVTTPSTSPGPVETTTSGGFMNTFYKIDEF</sequence>
<organism evidence="2 3">
    <name type="scientific">Elysia marginata</name>
    <dbReference type="NCBI Taxonomy" id="1093978"/>
    <lineage>
        <taxon>Eukaryota</taxon>
        <taxon>Metazoa</taxon>
        <taxon>Spiralia</taxon>
        <taxon>Lophotrochozoa</taxon>
        <taxon>Mollusca</taxon>
        <taxon>Gastropoda</taxon>
        <taxon>Heterobranchia</taxon>
        <taxon>Euthyneura</taxon>
        <taxon>Panpulmonata</taxon>
        <taxon>Sacoglossa</taxon>
        <taxon>Placobranchoidea</taxon>
        <taxon>Plakobranchidae</taxon>
        <taxon>Elysia</taxon>
    </lineage>
</organism>
<evidence type="ECO:0000256" key="1">
    <source>
        <dbReference type="SAM" id="MobiDB-lite"/>
    </source>
</evidence>
<dbReference type="Proteomes" id="UP000762676">
    <property type="component" value="Unassembled WGS sequence"/>
</dbReference>
<evidence type="ECO:0000313" key="2">
    <source>
        <dbReference type="EMBL" id="GFR83757.1"/>
    </source>
</evidence>
<dbReference type="AlphaFoldDB" id="A0AAV4GDJ9"/>
<keyword evidence="3" id="KW-1185">Reference proteome</keyword>
<comment type="caution">
    <text evidence="2">The sequence shown here is derived from an EMBL/GenBank/DDBJ whole genome shotgun (WGS) entry which is preliminary data.</text>
</comment>
<reference evidence="2 3" key="1">
    <citation type="journal article" date="2021" name="Elife">
        <title>Chloroplast acquisition without the gene transfer in kleptoplastic sea slugs, Plakobranchus ocellatus.</title>
        <authorList>
            <person name="Maeda T."/>
            <person name="Takahashi S."/>
            <person name="Yoshida T."/>
            <person name="Shimamura S."/>
            <person name="Takaki Y."/>
            <person name="Nagai Y."/>
            <person name="Toyoda A."/>
            <person name="Suzuki Y."/>
            <person name="Arimoto A."/>
            <person name="Ishii H."/>
            <person name="Satoh N."/>
            <person name="Nishiyama T."/>
            <person name="Hasebe M."/>
            <person name="Maruyama T."/>
            <person name="Minagawa J."/>
            <person name="Obokata J."/>
            <person name="Shigenobu S."/>
        </authorList>
    </citation>
    <scope>NUCLEOTIDE SEQUENCE [LARGE SCALE GENOMIC DNA]</scope>
</reference>
<feature type="compositionally biased region" description="Low complexity" evidence="1">
    <location>
        <begin position="145"/>
        <end position="170"/>
    </location>
</feature>
<name>A0AAV4GDJ9_9GAST</name>
<dbReference type="EMBL" id="BMAT01004925">
    <property type="protein sequence ID" value="GFR83757.1"/>
    <property type="molecule type" value="Genomic_DNA"/>
</dbReference>
<gene>
    <name evidence="2" type="ORF">ElyMa_002400700</name>
</gene>
<protein>
    <submittedName>
        <fullName evidence="2">Neurogenic locus Notch protein</fullName>
    </submittedName>
</protein>